<feature type="non-terminal residue" evidence="2">
    <location>
        <position position="161"/>
    </location>
</feature>
<accession>A0A0D0D4H1</accession>
<organism evidence="2 3">
    <name type="scientific">Paxillus rubicundulus Ve08.2h10</name>
    <dbReference type="NCBI Taxonomy" id="930991"/>
    <lineage>
        <taxon>Eukaryota</taxon>
        <taxon>Fungi</taxon>
        <taxon>Dikarya</taxon>
        <taxon>Basidiomycota</taxon>
        <taxon>Agaricomycotina</taxon>
        <taxon>Agaricomycetes</taxon>
        <taxon>Agaricomycetidae</taxon>
        <taxon>Boletales</taxon>
        <taxon>Paxilineae</taxon>
        <taxon>Paxillaceae</taxon>
        <taxon>Paxillus</taxon>
    </lineage>
</organism>
<evidence type="ECO:0000313" key="2">
    <source>
        <dbReference type="EMBL" id="KIK91417.1"/>
    </source>
</evidence>
<name>A0A0D0D4H1_9AGAM</name>
<dbReference type="EMBL" id="KN825390">
    <property type="protein sequence ID" value="KIK91417.1"/>
    <property type="molecule type" value="Genomic_DNA"/>
</dbReference>
<evidence type="ECO:0000256" key="1">
    <source>
        <dbReference type="SAM" id="Phobius"/>
    </source>
</evidence>
<dbReference type="InParanoid" id="A0A0D0D4H1"/>
<dbReference type="AlphaFoldDB" id="A0A0D0D4H1"/>
<dbReference type="HOGENOM" id="CLU_119652_0_0_1"/>
<reference evidence="3" key="2">
    <citation type="submission" date="2015-01" db="EMBL/GenBank/DDBJ databases">
        <title>Evolutionary Origins and Diversification of the Mycorrhizal Mutualists.</title>
        <authorList>
            <consortium name="DOE Joint Genome Institute"/>
            <consortium name="Mycorrhizal Genomics Consortium"/>
            <person name="Kohler A."/>
            <person name="Kuo A."/>
            <person name="Nagy L.G."/>
            <person name="Floudas D."/>
            <person name="Copeland A."/>
            <person name="Barry K.W."/>
            <person name="Cichocki N."/>
            <person name="Veneault-Fourrey C."/>
            <person name="LaButti K."/>
            <person name="Lindquist E.A."/>
            <person name="Lipzen A."/>
            <person name="Lundell T."/>
            <person name="Morin E."/>
            <person name="Murat C."/>
            <person name="Riley R."/>
            <person name="Ohm R."/>
            <person name="Sun H."/>
            <person name="Tunlid A."/>
            <person name="Henrissat B."/>
            <person name="Grigoriev I.V."/>
            <person name="Hibbett D.S."/>
            <person name="Martin F."/>
        </authorList>
    </citation>
    <scope>NUCLEOTIDE SEQUENCE [LARGE SCALE GENOMIC DNA]</scope>
    <source>
        <strain evidence="3">Ve08.2h10</strain>
    </source>
</reference>
<protein>
    <submittedName>
        <fullName evidence="2">Uncharacterized protein</fullName>
    </submittedName>
</protein>
<evidence type="ECO:0000313" key="3">
    <source>
        <dbReference type="Proteomes" id="UP000054538"/>
    </source>
</evidence>
<proteinExistence type="predicted"/>
<dbReference type="Proteomes" id="UP000054538">
    <property type="component" value="Unassembled WGS sequence"/>
</dbReference>
<keyword evidence="1" id="KW-0812">Transmembrane</keyword>
<feature type="transmembrane region" description="Helical" evidence="1">
    <location>
        <begin position="69"/>
        <end position="91"/>
    </location>
</feature>
<gene>
    <name evidence="2" type="ORF">PAXRUDRAFT_631320</name>
</gene>
<reference evidence="2 3" key="1">
    <citation type="submission" date="2014-04" db="EMBL/GenBank/DDBJ databases">
        <authorList>
            <consortium name="DOE Joint Genome Institute"/>
            <person name="Kuo A."/>
            <person name="Kohler A."/>
            <person name="Jargeat P."/>
            <person name="Nagy L.G."/>
            <person name="Floudas D."/>
            <person name="Copeland A."/>
            <person name="Barry K.W."/>
            <person name="Cichocki N."/>
            <person name="Veneault-Fourrey C."/>
            <person name="LaButti K."/>
            <person name="Lindquist E.A."/>
            <person name="Lipzen A."/>
            <person name="Lundell T."/>
            <person name="Morin E."/>
            <person name="Murat C."/>
            <person name="Sun H."/>
            <person name="Tunlid A."/>
            <person name="Henrissat B."/>
            <person name="Grigoriev I.V."/>
            <person name="Hibbett D.S."/>
            <person name="Martin F."/>
            <person name="Nordberg H.P."/>
            <person name="Cantor M.N."/>
            <person name="Hua S.X."/>
        </authorList>
    </citation>
    <scope>NUCLEOTIDE SEQUENCE [LARGE SCALE GENOMIC DNA]</scope>
    <source>
        <strain evidence="2 3">Ve08.2h10</strain>
    </source>
</reference>
<feature type="non-terminal residue" evidence="2">
    <location>
        <position position="1"/>
    </location>
</feature>
<sequence length="161" mass="17101">CSPPADTPESSQAAASLGNSFTKFSLILLSATSFFELVVLLLTIYSGFSARRAGASTQGRLVNALRQGNLIYASAMFAVCIASIAFFSLPITIGLGGLFNIFQAVLHGVLATRILFDLREAGKTGLTDAFSVTNMHFASIPMYSIGERSRQGHGVVCEVEE</sequence>
<keyword evidence="3" id="KW-1185">Reference proteome</keyword>
<dbReference type="OrthoDB" id="3350812at2759"/>
<feature type="transmembrane region" description="Helical" evidence="1">
    <location>
        <begin position="26"/>
        <end position="48"/>
    </location>
</feature>
<keyword evidence="1" id="KW-0472">Membrane</keyword>
<keyword evidence="1" id="KW-1133">Transmembrane helix</keyword>